<feature type="domain" description="Aldehyde oxidase/xanthine dehydrogenase a/b hammerhead" evidence="3">
    <location>
        <begin position="27"/>
        <end position="143"/>
    </location>
</feature>
<dbReference type="Pfam" id="PF02738">
    <property type="entry name" value="MoCoBD_1"/>
    <property type="match status" value="1"/>
</dbReference>
<dbReference type="PANTHER" id="PTHR11908">
    <property type="entry name" value="XANTHINE DEHYDROGENASE"/>
    <property type="match status" value="1"/>
</dbReference>
<sequence>MTVTESPFTGGIVGESRLRHEDAALLTGEAKFIDDLQIPGALWVACVRSPHAHARIGGIDASAALAIDGVVAVYSGDDLADAWAAPLPCAWPVTEDMKNPAHHPVAQGKANYAGDIVAVVVAESRYAAADGLEGVVVDYEPLDAVVTIEDAETDRIVIHESEGTNVSYVWPLVPDPDAVEAAFADAAHHVTETFVHQRLIPTAMEPRGVAAVPAPHNGDMILYSSTQIPHILKVMAAITLGLPEQKVRVIAPSVGGGFGCKLNVYAEEIICMALAQRHGVPVRWTEGRTEAAGSTIHGRAQRQTIELAADADGKLTAVRATLLADMGAYLQLVAPGVPLLGAFLYHGLYDVPVYSFTCKSVFTNLTPTDAYRGAGRPEATYAIERAMDALAVVVGVGPDEIRSRNFIPTEKFPYDSPAGLTFDSGNYQPTLDRAKELVDWDGRRAEQAERRAAGATTHLGLGISSYVEMCGLAPSRTLAALNYGAGGWESATVRILPTCKVQVVTGVTPHGQGHETCWSMIVADQLGIDPDDVEVLHSDTAISPLGMDTYGSRSLAVGGTAIWMATEKVIDKARAIAAHMLEANADDLEFAGGTFSVRGSPDQVVPLAGVAFGAFTAHDLPDGMEPNLQAQVTFDPSNFVFPFGTHIAVVEVDEATGAVELLDYAAVDDCGNQINPLIVEGQLHGGIVQGIAQALWEDAAYDADGQCRAANLADYLVPSAAECIDMKLDYTVTPSPSNPMGVKGIGEAGTIASTPAVMNAVVDALRPMGITDITMPASPMTVRRAIEAAQGGSA</sequence>
<evidence type="ECO:0000313" key="4">
    <source>
        <dbReference type="EMBL" id="SUZ87582.1"/>
    </source>
</evidence>
<dbReference type="EMBL" id="UINC01001731">
    <property type="protein sequence ID" value="SUZ87582.1"/>
    <property type="molecule type" value="Genomic_DNA"/>
</dbReference>
<name>A0A381R7D0_9ZZZZ</name>
<dbReference type="SUPFAM" id="SSF54665">
    <property type="entry name" value="CO dehydrogenase molybdoprotein N-domain-like"/>
    <property type="match status" value="1"/>
</dbReference>
<dbReference type="InterPro" id="IPR036856">
    <property type="entry name" value="Ald_Oxase/Xan_DH_a/b_sf"/>
</dbReference>
<dbReference type="Pfam" id="PF20256">
    <property type="entry name" value="MoCoBD_2"/>
    <property type="match status" value="1"/>
</dbReference>
<keyword evidence="1" id="KW-0500">Molybdenum</keyword>
<dbReference type="Gene3D" id="3.90.1170.50">
    <property type="entry name" value="Aldehyde oxidase/xanthine dehydrogenase, a/b hammerhead"/>
    <property type="match status" value="1"/>
</dbReference>
<reference evidence="4" key="1">
    <citation type="submission" date="2018-05" db="EMBL/GenBank/DDBJ databases">
        <authorList>
            <person name="Lanie J.A."/>
            <person name="Ng W.-L."/>
            <person name="Kazmierczak K.M."/>
            <person name="Andrzejewski T.M."/>
            <person name="Davidsen T.M."/>
            <person name="Wayne K.J."/>
            <person name="Tettelin H."/>
            <person name="Glass J.I."/>
            <person name="Rusch D."/>
            <person name="Podicherti R."/>
            <person name="Tsui H.-C.T."/>
            <person name="Winkler M.E."/>
        </authorList>
    </citation>
    <scope>NUCLEOTIDE SEQUENCE</scope>
</reference>
<accession>A0A381R7D0</accession>
<dbReference type="PANTHER" id="PTHR11908:SF132">
    <property type="entry name" value="ALDEHYDE OXIDASE 1-RELATED"/>
    <property type="match status" value="1"/>
</dbReference>
<keyword evidence="2" id="KW-0560">Oxidoreductase</keyword>
<dbReference type="InterPro" id="IPR016208">
    <property type="entry name" value="Ald_Oxase/xanthine_DH-like"/>
</dbReference>
<dbReference type="Pfam" id="PF01315">
    <property type="entry name" value="Ald_Xan_dh_C"/>
    <property type="match status" value="1"/>
</dbReference>
<dbReference type="InterPro" id="IPR046867">
    <property type="entry name" value="AldOxase/xan_DH_MoCoBD2"/>
</dbReference>
<dbReference type="InterPro" id="IPR000674">
    <property type="entry name" value="Ald_Oxase/Xan_DH_a/b"/>
</dbReference>
<dbReference type="SUPFAM" id="SSF56003">
    <property type="entry name" value="Molybdenum cofactor-binding domain"/>
    <property type="match status" value="1"/>
</dbReference>
<dbReference type="AlphaFoldDB" id="A0A381R7D0"/>
<organism evidence="4">
    <name type="scientific">marine metagenome</name>
    <dbReference type="NCBI Taxonomy" id="408172"/>
    <lineage>
        <taxon>unclassified sequences</taxon>
        <taxon>metagenomes</taxon>
        <taxon>ecological metagenomes</taxon>
    </lineage>
</organism>
<evidence type="ECO:0000259" key="3">
    <source>
        <dbReference type="SMART" id="SM01008"/>
    </source>
</evidence>
<dbReference type="GO" id="GO:0016491">
    <property type="term" value="F:oxidoreductase activity"/>
    <property type="evidence" value="ECO:0007669"/>
    <property type="project" value="UniProtKB-KW"/>
</dbReference>
<dbReference type="SMART" id="SM01008">
    <property type="entry name" value="Ald_Xan_dh_C"/>
    <property type="match status" value="1"/>
</dbReference>
<proteinExistence type="predicted"/>
<evidence type="ECO:0000256" key="2">
    <source>
        <dbReference type="ARBA" id="ARBA00023002"/>
    </source>
</evidence>
<protein>
    <recommendedName>
        <fullName evidence="3">Aldehyde oxidase/xanthine dehydrogenase a/b hammerhead domain-containing protein</fullName>
    </recommendedName>
</protein>
<dbReference type="InterPro" id="IPR008274">
    <property type="entry name" value="AldOxase/xan_DH_MoCoBD1"/>
</dbReference>
<dbReference type="GO" id="GO:0005506">
    <property type="term" value="F:iron ion binding"/>
    <property type="evidence" value="ECO:0007669"/>
    <property type="project" value="InterPro"/>
</dbReference>
<gene>
    <name evidence="4" type="ORF">METZ01_LOCUS40436</name>
</gene>
<evidence type="ECO:0000256" key="1">
    <source>
        <dbReference type="ARBA" id="ARBA00022505"/>
    </source>
</evidence>
<dbReference type="InterPro" id="IPR037165">
    <property type="entry name" value="AldOxase/xan_DH_Mopterin-bd_sf"/>
</dbReference>
<dbReference type="Gene3D" id="3.30.365.10">
    <property type="entry name" value="Aldehyde oxidase/xanthine dehydrogenase, molybdopterin binding domain"/>
    <property type="match status" value="4"/>
</dbReference>